<dbReference type="OrthoDB" id="799545at2"/>
<dbReference type="STRING" id="288992.SAMN04488522_103301"/>
<protein>
    <submittedName>
        <fullName evidence="2">Uncharacterized protein</fullName>
    </submittedName>
</protein>
<accession>A0A1M5DMF6</accession>
<evidence type="ECO:0000313" key="2">
    <source>
        <dbReference type="EMBL" id="SHF68167.1"/>
    </source>
</evidence>
<dbReference type="Proteomes" id="UP000184287">
    <property type="component" value="Unassembled WGS sequence"/>
</dbReference>
<dbReference type="EMBL" id="FQUQ01000003">
    <property type="protein sequence ID" value="SHF68167.1"/>
    <property type="molecule type" value="Genomic_DNA"/>
</dbReference>
<feature type="transmembrane region" description="Helical" evidence="1">
    <location>
        <begin position="20"/>
        <end position="39"/>
    </location>
</feature>
<name>A0A1M5DMF6_9SPHI</name>
<keyword evidence="3" id="KW-1185">Reference proteome</keyword>
<evidence type="ECO:0000313" key="3">
    <source>
        <dbReference type="Proteomes" id="UP000184287"/>
    </source>
</evidence>
<keyword evidence="1" id="KW-0472">Membrane</keyword>
<keyword evidence="1" id="KW-1133">Transmembrane helix</keyword>
<sequence length="71" mass="7797">MEQTPKHNTDSMKRANEVSIYKLMTVGIIISIVGVYLRFAGDSMTLSIVSWAILFIGSFIACKGVFKILAA</sequence>
<dbReference type="RefSeq" id="WP_073232115.1">
    <property type="nucleotide sequence ID" value="NZ_FQUQ01000003.1"/>
</dbReference>
<feature type="transmembrane region" description="Helical" evidence="1">
    <location>
        <begin position="45"/>
        <end position="66"/>
    </location>
</feature>
<keyword evidence="1" id="KW-0812">Transmembrane</keyword>
<reference evidence="3" key="1">
    <citation type="submission" date="2016-11" db="EMBL/GenBank/DDBJ databases">
        <authorList>
            <person name="Varghese N."/>
            <person name="Submissions S."/>
        </authorList>
    </citation>
    <scope>NUCLEOTIDE SEQUENCE [LARGE SCALE GENOMIC DNA]</scope>
    <source>
        <strain evidence="3">DSM 16990</strain>
    </source>
</reference>
<organism evidence="2 3">
    <name type="scientific">Pedobacter caeni</name>
    <dbReference type="NCBI Taxonomy" id="288992"/>
    <lineage>
        <taxon>Bacteria</taxon>
        <taxon>Pseudomonadati</taxon>
        <taxon>Bacteroidota</taxon>
        <taxon>Sphingobacteriia</taxon>
        <taxon>Sphingobacteriales</taxon>
        <taxon>Sphingobacteriaceae</taxon>
        <taxon>Pedobacter</taxon>
    </lineage>
</organism>
<evidence type="ECO:0000256" key="1">
    <source>
        <dbReference type="SAM" id="Phobius"/>
    </source>
</evidence>
<proteinExistence type="predicted"/>
<gene>
    <name evidence="2" type="ORF">SAMN04488522_103301</name>
</gene>
<dbReference type="AlphaFoldDB" id="A0A1M5DMF6"/>